<evidence type="ECO:0000256" key="2">
    <source>
        <dbReference type="ARBA" id="ARBA00048655"/>
    </source>
</evidence>
<keyword evidence="3 4" id="KW-0418">Kinase</keyword>
<evidence type="ECO:0000313" key="5">
    <source>
        <dbReference type="Proteomes" id="UP001396898"/>
    </source>
</evidence>
<proteinExistence type="inferred from homology"/>
<dbReference type="Gene3D" id="3.90.1200.10">
    <property type="match status" value="1"/>
</dbReference>
<dbReference type="PANTHER" id="PTHR12149">
    <property type="entry name" value="FRUCTOSAMINE 3 KINASE-RELATED PROTEIN"/>
    <property type="match status" value="1"/>
</dbReference>
<keyword evidence="5" id="KW-1185">Reference proteome</keyword>
<evidence type="ECO:0000256" key="1">
    <source>
        <dbReference type="ARBA" id="ARBA00011961"/>
    </source>
</evidence>
<dbReference type="Pfam" id="PF03881">
    <property type="entry name" value="Fructosamin_kin"/>
    <property type="match status" value="1"/>
</dbReference>
<dbReference type="EMBL" id="JAQQWI010000001">
    <property type="protein sequence ID" value="KAK8040703.1"/>
    <property type="molecule type" value="Genomic_DNA"/>
</dbReference>
<organism evidence="4 5">
    <name type="scientific">Apiospora marii</name>
    <dbReference type="NCBI Taxonomy" id="335849"/>
    <lineage>
        <taxon>Eukaryota</taxon>
        <taxon>Fungi</taxon>
        <taxon>Dikarya</taxon>
        <taxon>Ascomycota</taxon>
        <taxon>Pezizomycotina</taxon>
        <taxon>Sordariomycetes</taxon>
        <taxon>Xylariomycetidae</taxon>
        <taxon>Amphisphaeriales</taxon>
        <taxon>Apiosporaceae</taxon>
        <taxon>Apiospora</taxon>
    </lineage>
</organism>
<protein>
    <recommendedName>
        <fullName evidence="1">protein-ribulosamine 3-kinase</fullName>
        <ecNumber evidence="1">2.7.1.172</ecNumber>
    </recommendedName>
</protein>
<evidence type="ECO:0000256" key="3">
    <source>
        <dbReference type="PIRNR" id="PIRNR006221"/>
    </source>
</evidence>
<dbReference type="EC" id="2.7.1.172" evidence="1"/>
<accession>A0ABR1T292</accession>
<dbReference type="PIRSF" id="PIRSF006221">
    <property type="entry name" value="Ketosamine-3-kinase"/>
    <property type="match status" value="1"/>
</dbReference>
<dbReference type="SUPFAM" id="SSF56112">
    <property type="entry name" value="Protein kinase-like (PK-like)"/>
    <property type="match status" value="1"/>
</dbReference>
<evidence type="ECO:0000313" key="4">
    <source>
        <dbReference type="EMBL" id="KAK8040703.1"/>
    </source>
</evidence>
<gene>
    <name evidence="4" type="ORF">PG991_000491</name>
</gene>
<reference evidence="4 5" key="1">
    <citation type="submission" date="2023-01" db="EMBL/GenBank/DDBJ databases">
        <title>Analysis of 21 Apiospora genomes using comparative genomics revels a genus with tremendous synthesis potential of carbohydrate active enzymes and secondary metabolites.</title>
        <authorList>
            <person name="Sorensen T."/>
        </authorList>
    </citation>
    <scope>NUCLEOTIDE SEQUENCE [LARGE SCALE GENOMIC DNA]</scope>
    <source>
        <strain evidence="4 5">CBS 20057</strain>
    </source>
</reference>
<dbReference type="GO" id="GO:0016301">
    <property type="term" value="F:kinase activity"/>
    <property type="evidence" value="ECO:0007669"/>
    <property type="project" value="UniProtKB-KW"/>
</dbReference>
<dbReference type="PANTHER" id="PTHR12149:SF8">
    <property type="entry name" value="PROTEIN-RIBULOSAMINE 3-KINASE"/>
    <property type="match status" value="1"/>
</dbReference>
<dbReference type="Proteomes" id="UP001396898">
    <property type="component" value="Unassembled WGS sequence"/>
</dbReference>
<comment type="similarity">
    <text evidence="3">Belongs to the fructosamine kinase family.</text>
</comment>
<comment type="caution">
    <text evidence="4">The sequence shown here is derived from an EMBL/GenBank/DDBJ whole genome shotgun (WGS) entry which is preliminary data.</text>
</comment>
<comment type="catalytic activity">
    <reaction evidence="2">
        <text>N(6)-D-ribulosyl-L-lysyl-[protein] + ATP = N(6)-(3-O-phospho-D-ribulosyl)-L-lysyl-[protein] + ADP + H(+)</text>
        <dbReference type="Rhea" id="RHEA:48432"/>
        <dbReference type="Rhea" id="RHEA-COMP:12103"/>
        <dbReference type="Rhea" id="RHEA-COMP:12104"/>
        <dbReference type="ChEBI" id="CHEBI:15378"/>
        <dbReference type="ChEBI" id="CHEBI:30616"/>
        <dbReference type="ChEBI" id="CHEBI:90418"/>
        <dbReference type="ChEBI" id="CHEBI:90420"/>
        <dbReference type="ChEBI" id="CHEBI:456216"/>
        <dbReference type="EC" id="2.7.1.172"/>
    </reaction>
    <physiologicalReaction direction="left-to-right" evidence="2">
        <dbReference type="Rhea" id="RHEA:48433"/>
    </physiologicalReaction>
</comment>
<keyword evidence="3" id="KW-0808">Transferase</keyword>
<dbReference type="InterPro" id="IPR011009">
    <property type="entry name" value="Kinase-like_dom_sf"/>
</dbReference>
<name>A0ABR1T292_9PEZI</name>
<dbReference type="InterPro" id="IPR016477">
    <property type="entry name" value="Fructo-/Ketosamine-3-kinase"/>
</dbReference>
<sequence>MSQQYWEVQSNAKVHEGDVELDKNIIAQLPAGARVQSSRGHGASNWNTTARVDVEVGGESKSFFLKLTAGPKAQAMLQGEYESMLLIKRFVPEFSPKPLAWGKCADSDRHFLLFEFHVLQKGPLAIPRFTNAVAQLHKRSRAAHPKQQLPRKFGFHITTFNGTLAQDNTWTDTWEEFYVRGMRRMLQLEEEAGGPCEELKRLSRPFLDKVIPRLLRPLETGGRRIYPVLIHGDLWMGNVAAQETGEPLMFDSSAFWGHHEYELATLRPLANDWARECIESYHAILPKSEPQEDWEGRNALYAARVIIHDTALYPDVAHFRPMLIEEMRKLVEQFGQGHREDETDT</sequence>